<gene>
    <name evidence="1" type="ORF">EVOR1521_LOCUS1250</name>
</gene>
<accession>A0AA36MGR9</accession>
<proteinExistence type="predicted"/>
<dbReference type="Proteomes" id="UP001178507">
    <property type="component" value="Unassembled WGS sequence"/>
</dbReference>
<evidence type="ECO:0000313" key="1">
    <source>
        <dbReference type="EMBL" id="CAJ1370756.1"/>
    </source>
</evidence>
<dbReference type="EMBL" id="CAUJNA010000036">
    <property type="protein sequence ID" value="CAJ1370756.1"/>
    <property type="molecule type" value="Genomic_DNA"/>
</dbReference>
<keyword evidence="2" id="KW-1185">Reference proteome</keyword>
<dbReference type="Gene3D" id="3.20.20.140">
    <property type="entry name" value="Metal-dependent hydrolases"/>
    <property type="match status" value="1"/>
</dbReference>
<organism evidence="1 2">
    <name type="scientific">Effrenium voratum</name>
    <dbReference type="NCBI Taxonomy" id="2562239"/>
    <lineage>
        <taxon>Eukaryota</taxon>
        <taxon>Sar</taxon>
        <taxon>Alveolata</taxon>
        <taxon>Dinophyceae</taxon>
        <taxon>Suessiales</taxon>
        <taxon>Symbiodiniaceae</taxon>
        <taxon>Effrenium</taxon>
    </lineage>
</organism>
<dbReference type="NCBIfam" id="NF038032">
    <property type="entry name" value="CehA_McbA_metalo"/>
    <property type="match status" value="1"/>
</dbReference>
<evidence type="ECO:0008006" key="3">
    <source>
        <dbReference type="Google" id="ProtNLM"/>
    </source>
</evidence>
<evidence type="ECO:0000313" key="2">
    <source>
        <dbReference type="Proteomes" id="UP001178507"/>
    </source>
</evidence>
<dbReference type="AlphaFoldDB" id="A0AA36MGR9"/>
<dbReference type="SUPFAM" id="SSF49464">
    <property type="entry name" value="Carboxypeptidase regulatory domain-like"/>
    <property type="match status" value="1"/>
</dbReference>
<comment type="caution">
    <text evidence="1">The sequence shown here is derived from an EMBL/GenBank/DDBJ whole genome shotgun (WGS) entry which is preliminary data.</text>
</comment>
<sequence length="878" mass="93818">MSVAGAAELVATRITSENAAQYVQAGPDAAGGIGDWILSNGSVCAVISGIAHESELSVRGGTLIDLGYCDRADDHYVGAQDLIDSSRDTPVNIERVDGKVGPSSAVIRSFGGQGGVIVETSYRLDSDEPDKLFITKHLTQRDGEPSVALYTSIFFNYYSLVPFVASTIDPSRSNGFVQESFVTRGPTEIATFARTADLIVALSPADADAPITYGWQMVSARRSNADGSVADLPFYALADFSALSFLAITEPFVTGDGADIGLLQLLEVPFTELAAGDEITFEEVLHLAPGADVAGITDRIYTNAAKVDGRVSEGGAVVHVDLNDGTPFTQTTADGRGAFSARLPTGAYALRVVAPGGRELSVPFQVGESDMTLETVDLDAPSRVALPQGSPMRLTFKGLDGTPDPFFGGNLLGAVELRDDSSYRLTGVNQIFLMGTDKDPAFALLPPGKYRVYATRGPEYSLEKVELSVVAGNDTVLNIPKPSVVVETAGFISADFHVHSGPSFDTVMPRAKRVATYLAEGAEVLVATEHETVFDFQPTIDRLEVGDYVATIAGTEITGEVGSDRTPYTLGHANAFPVDAQALAFRRGAFANENRRWREVIADLRARRADSLIQLNHARWDDRFAPGSPAWEEDWSGDRAAYFDHMGVGRSYNAGEILGSDGNRRLIDPDPVTGKRDIDFDAMEVMNGISRESEIALRRDWLSLVSQGEKIVATANSDSHTASQQVGLPRNMIAVEEDTIEAFDEAVFVSAVQQGRVYGTTGPMLEVTLGDKGLGEMVAGGSAELTVKVSSAPWIDASILTISVNGKALRDFPVANGEVVAFKLGFEKDSYVTVEVAGDPGEDYAVVYPEFKPYAFTNPIYVDANSDGVWTAPGLATQ</sequence>
<dbReference type="InterPro" id="IPR016195">
    <property type="entry name" value="Pol/histidinol_Pase-like"/>
</dbReference>
<protein>
    <recommendedName>
        <fullName evidence="3">Carboxypeptidase regulatory-like domain-containing protein</fullName>
    </recommendedName>
</protein>
<dbReference type="SUPFAM" id="SSF89550">
    <property type="entry name" value="PHP domain-like"/>
    <property type="match status" value="1"/>
</dbReference>
<dbReference type="InterPro" id="IPR008969">
    <property type="entry name" value="CarboxyPept-like_regulatory"/>
</dbReference>
<name>A0AA36MGR9_9DINO</name>
<reference evidence="1" key="1">
    <citation type="submission" date="2023-08" db="EMBL/GenBank/DDBJ databases">
        <authorList>
            <person name="Chen Y."/>
            <person name="Shah S."/>
            <person name="Dougan E. K."/>
            <person name="Thang M."/>
            <person name="Chan C."/>
        </authorList>
    </citation>
    <scope>NUCLEOTIDE SEQUENCE</scope>
</reference>